<dbReference type="EMBL" id="AP024329">
    <property type="protein sequence ID" value="BCQ35615.1"/>
    <property type="molecule type" value="Genomic_DNA"/>
</dbReference>
<dbReference type="RefSeq" id="WP_133841614.1">
    <property type="nucleotide sequence ID" value="NZ_AP024329.1"/>
</dbReference>
<name>A0ABM7N289_ERWRD</name>
<protein>
    <submittedName>
        <fullName evidence="1">Uncharacterized protein</fullName>
    </submittedName>
</protein>
<gene>
    <name evidence="1" type="ORF">ERHA53_29580</name>
</gene>
<reference evidence="1 2" key="1">
    <citation type="submission" date="2021-01" db="EMBL/GenBank/DDBJ databases">
        <title>Complete genome sequence of Erwinia rhapontici MAFF 311153.</title>
        <authorList>
            <person name="Morohoshi T."/>
            <person name="Someya N."/>
        </authorList>
    </citation>
    <scope>NUCLEOTIDE SEQUENCE [LARGE SCALE GENOMIC DNA]</scope>
    <source>
        <strain evidence="1 2">MAFF 311153</strain>
    </source>
</reference>
<proteinExistence type="predicted"/>
<organism evidence="1 2">
    <name type="scientific">Erwinia rhapontici</name>
    <name type="common">Pectobacterium rhapontici</name>
    <dbReference type="NCBI Taxonomy" id="55212"/>
    <lineage>
        <taxon>Bacteria</taxon>
        <taxon>Pseudomonadati</taxon>
        <taxon>Pseudomonadota</taxon>
        <taxon>Gammaproteobacteria</taxon>
        <taxon>Enterobacterales</taxon>
        <taxon>Erwiniaceae</taxon>
        <taxon>Erwinia</taxon>
    </lineage>
</organism>
<dbReference type="Proteomes" id="UP000677515">
    <property type="component" value="Chromosome"/>
</dbReference>
<keyword evidence="2" id="KW-1185">Reference proteome</keyword>
<accession>A0ABM7N289</accession>
<evidence type="ECO:0000313" key="1">
    <source>
        <dbReference type="EMBL" id="BCQ35615.1"/>
    </source>
</evidence>
<evidence type="ECO:0000313" key="2">
    <source>
        <dbReference type="Proteomes" id="UP000677515"/>
    </source>
</evidence>
<sequence>MDKKAKNILFKTYWSSSGWLSEQKTAPDDFAYAKSQGMMFDPVNVTHDECLEKVLAMAKRMSPTKAAHAFLASLSAKRLDWRSGIASYNLARQMVPHQYAPVISGQSFRPDGSIESTSHTCSVCRDVVPGLTIGAERYENEDLNVLNFERIKWGGVRHGQLIYTWFDLQELERADIPEPTEEDIVILQSILSTIESSQPTDHAGALEKRLAAAVKSSKDERRTIIDILAHLDVLRPASFERPIHGKSDWSAAAAAWRGEDKYDREAVRLYFGEWLYR</sequence>